<evidence type="ECO:0000256" key="6">
    <source>
        <dbReference type="RuleBase" id="RU003355"/>
    </source>
</evidence>
<sequence>MSRRRGLGCVLGTGDPPPLTAADRRQRQVPDTQRGSFVINNASRQAVGALGIVGLSLSAVPAAVATGGASDQQAEKAEYVVMLQQPAKVAQAGGLHTASGKAAAQAHTDAAVRRIEATGIEATQTYRTLGGFSAELTAEQVAQLEADPSVALVSENREYRVTGTQSTPPSWGLDRIDQKDLPLDAKYTYPSTGAGVNVFVLDTGLRSTHTDFKGRTKPGHSVIDDGMGTTDCHGHGTHVAGTALGTQYGVAKGATVTPVRVLDCDGFGDSRGTMAGIDWIASKAKGPSVMNMSLGSTQPGEDPAEAAALSRLEDAGVFIAMAAGNESEDACDYAPGNGKAGLNVGSTDRTDSMSSFSNFGTCVDVLAPGSDIVSAGHGADDAHQTMSGTSMASPHVAGAGALYLEKHPQATPAQVKKAILDAAAVDKISNVKGSPNLLLNVQRLLTDPEPGRDLIRIGGADRYETAAKLALKDRKTADTVFMASGQGFADAMSAGSAAHTRARSMPDGGKDAPVLLTRTDRVPASTAKALSSLKAKKVVLVGGEKAISAKVASQLKAKGLAVERIGGANRYETSANVVKRFGKGVNTLYVASGDDSAYADALAGSALAGSQDAPVLLTRPTKVAPVTQQAADNAAAKKVVVLGGPAAVSNTVASKLGATSRLAGADRYATSVQIAKKFGKHQWTFVASGMDYPDALTGGALAASKDSPLLLTRDNRLPAVVNSFVKAAPTQHTAIIGGPSAVSTTVEASLKAALGIK</sequence>
<evidence type="ECO:0000256" key="1">
    <source>
        <dbReference type="ARBA" id="ARBA00011073"/>
    </source>
</evidence>
<dbReference type="InterPro" id="IPR023828">
    <property type="entry name" value="Peptidase_S8_Ser-AS"/>
</dbReference>
<dbReference type="InterPro" id="IPR036852">
    <property type="entry name" value="Peptidase_S8/S53_dom_sf"/>
</dbReference>
<dbReference type="Proteomes" id="UP000234206">
    <property type="component" value="Unassembled WGS sequence"/>
</dbReference>
<dbReference type="Gene3D" id="3.40.50.200">
    <property type="entry name" value="Peptidase S8/S53 domain"/>
    <property type="match status" value="1"/>
</dbReference>
<evidence type="ECO:0000313" key="10">
    <source>
        <dbReference type="EMBL" id="PKZ40899.1"/>
    </source>
</evidence>
<dbReference type="InterPro" id="IPR015500">
    <property type="entry name" value="Peptidase_S8_subtilisin-rel"/>
</dbReference>
<dbReference type="Gene3D" id="3.40.50.12090">
    <property type="match status" value="2"/>
</dbReference>
<dbReference type="PANTHER" id="PTHR43806">
    <property type="entry name" value="PEPTIDASE S8"/>
    <property type="match status" value="1"/>
</dbReference>
<dbReference type="InterPro" id="IPR037045">
    <property type="entry name" value="S8pro/Inhibitor_I9_sf"/>
</dbReference>
<gene>
    <name evidence="10" type="ORF">CYJ76_10560</name>
</gene>
<dbReference type="InterPro" id="IPR034193">
    <property type="entry name" value="PCSK9_ProteinaseK-like"/>
</dbReference>
<dbReference type="GO" id="GO:0004252">
    <property type="term" value="F:serine-type endopeptidase activity"/>
    <property type="evidence" value="ECO:0007669"/>
    <property type="project" value="UniProtKB-UniRule"/>
</dbReference>
<dbReference type="Pfam" id="PF00082">
    <property type="entry name" value="Peptidase_S8"/>
    <property type="match status" value="1"/>
</dbReference>
<dbReference type="Pfam" id="PF05922">
    <property type="entry name" value="Inhibitor_I9"/>
    <property type="match status" value="1"/>
</dbReference>
<feature type="domain" description="Inhibitor I9" evidence="9">
    <location>
        <begin position="79"/>
        <end position="161"/>
    </location>
</feature>
<dbReference type="OrthoDB" id="9813435at2"/>
<name>A0A2I1P8D7_9MICO</name>
<dbReference type="InterPro" id="IPR000209">
    <property type="entry name" value="Peptidase_S8/S53_dom"/>
</dbReference>
<comment type="caution">
    <text evidence="10">The sequence shown here is derived from an EMBL/GenBank/DDBJ whole genome shotgun (WGS) entry which is preliminary data.</text>
</comment>
<dbReference type="EMBL" id="PKIZ01000024">
    <property type="protein sequence ID" value="PKZ40899.1"/>
    <property type="molecule type" value="Genomic_DNA"/>
</dbReference>
<dbReference type="PROSITE" id="PS51892">
    <property type="entry name" value="SUBTILASE"/>
    <property type="match status" value="1"/>
</dbReference>
<evidence type="ECO:0000256" key="7">
    <source>
        <dbReference type="SAM" id="MobiDB-lite"/>
    </source>
</evidence>
<feature type="domain" description="Peptidase S8/S53" evidence="8">
    <location>
        <begin position="193"/>
        <end position="427"/>
    </location>
</feature>
<dbReference type="InterPro" id="IPR023827">
    <property type="entry name" value="Peptidase_S8_Asp-AS"/>
</dbReference>
<keyword evidence="4 5" id="KW-0720">Serine protease</keyword>
<evidence type="ECO:0000256" key="5">
    <source>
        <dbReference type="PROSITE-ProRule" id="PRU01240"/>
    </source>
</evidence>
<dbReference type="SUPFAM" id="SSF52743">
    <property type="entry name" value="Subtilisin-like"/>
    <property type="match status" value="1"/>
</dbReference>
<keyword evidence="2 5" id="KW-0645">Protease</keyword>
<evidence type="ECO:0000256" key="3">
    <source>
        <dbReference type="ARBA" id="ARBA00022801"/>
    </source>
</evidence>
<feature type="active site" description="Charge relay system" evidence="5">
    <location>
        <position position="390"/>
    </location>
</feature>
<comment type="similarity">
    <text evidence="1 5 6">Belongs to the peptidase S8 family.</text>
</comment>
<dbReference type="GO" id="GO:0006508">
    <property type="term" value="P:proteolysis"/>
    <property type="evidence" value="ECO:0007669"/>
    <property type="project" value="UniProtKB-KW"/>
</dbReference>
<dbReference type="InterPro" id="IPR050131">
    <property type="entry name" value="Peptidase_S8_subtilisin-like"/>
</dbReference>
<dbReference type="PROSITE" id="PS00137">
    <property type="entry name" value="SUBTILASE_HIS"/>
    <property type="match status" value="1"/>
</dbReference>
<dbReference type="PROSITE" id="PS00138">
    <property type="entry name" value="SUBTILASE_SER"/>
    <property type="match status" value="1"/>
</dbReference>
<dbReference type="InterPro" id="IPR010259">
    <property type="entry name" value="S8pro/Inhibitor_I9"/>
</dbReference>
<dbReference type="CDD" id="cd04077">
    <property type="entry name" value="Peptidases_S8_PCSK9_ProteinaseK_like"/>
    <property type="match status" value="1"/>
</dbReference>
<proteinExistence type="inferred from homology"/>
<feature type="active site" description="Charge relay system" evidence="5">
    <location>
        <position position="202"/>
    </location>
</feature>
<evidence type="ECO:0000259" key="9">
    <source>
        <dbReference type="Pfam" id="PF05922"/>
    </source>
</evidence>
<keyword evidence="3 5" id="KW-0378">Hydrolase</keyword>
<evidence type="ECO:0000256" key="4">
    <source>
        <dbReference type="ARBA" id="ARBA00022825"/>
    </source>
</evidence>
<evidence type="ECO:0000256" key="2">
    <source>
        <dbReference type="ARBA" id="ARBA00022670"/>
    </source>
</evidence>
<dbReference type="InterPro" id="IPR007253">
    <property type="entry name" value="Cell_wall-bd_2"/>
</dbReference>
<evidence type="ECO:0000313" key="11">
    <source>
        <dbReference type="Proteomes" id="UP000234206"/>
    </source>
</evidence>
<dbReference type="FunFam" id="3.40.50.200:FF:000014">
    <property type="entry name" value="Proteinase K"/>
    <property type="match status" value="1"/>
</dbReference>
<dbReference type="PRINTS" id="PR00723">
    <property type="entry name" value="SUBTILISIN"/>
</dbReference>
<accession>A0A2I1P8D7</accession>
<dbReference type="PANTHER" id="PTHR43806:SF11">
    <property type="entry name" value="CEREVISIN-RELATED"/>
    <property type="match status" value="1"/>
</dbReference>
<protein>
    <recommendedName>
        <fullName evidence="12">Serine protease</fullName>
    </recommendedName>
</protein>
<dbReference type="InterPro" id="IPR022398">
    <property type="entry name" value="Peptidase_S8_His-AS"/>
</dbReference>
<dbReference type="Pfam" id="PF04122">
    <property type="entry name" value="CW_binding_2"/>
    <property type="match status" value="3"/>
</dbReference>
<dbReference type="PROSITE" id="PS00136">
    <property type="entry name" value="SUBTILASE_ASP"/>
    <property type="match status" value="1"/>
</dbReference>
<dbReference type="Gene3D" id="3.30.70.80">
    <property type="entry name" value="Peptidase S8 propeptide/proteinase inhibitor I9"/>
    <property type="match status" value="1"/>
</dbReference>
<dbReference type="SUPFAM" id="SSF54897">
    <property type="entry name" value="Protease propeptides/inhibitors"/>
    <property type="match status" value="1"/>
</dbReference>
<dbReference type="AlphaFoldDB" id="A0A2I1P8D7"/>
<keyword evidence="11" id="KW-1185">Reference proteome</keyword>
<feature type="active site" description="Charge relay system" evidence="5">
    <location>
        <position position="235"/>
    </location>
</feature>
<evidence type="ECO:0008006" key="12">
    <source>
        <dbReference type="Google" id="ProtNLM"/>
    </source>
</evidence>
<organism evidence="10 11">
    <name type="scientific">Kytococcus schroeteri</name>
    <dbReference type="NCBI Taxonomy" id="138300"/>
    <lineage>
        <taxon>Bacteria</taxon>
        <taxon>Bacillati</taxon>
        <taxon>Actinomycetota</taxon>
        <taxon>Actinomycetes</taxon>
        <taxon>Micrococcales</taxon>
        <taxon>Kytococcaceae</taxon>
        <taxon>Kytococcus</taxon>
    </lineage>
</organism>
<feature type="region of interest" description="Disordered" evidence="7">
    <location>
        <begin position="1"/>
        <end position="33"/>
    </location>
</feature>
<evidence type="ECO:0000259" key="8">
    <source>
        <dbReference type="Pfam" id="PF00082"/>
    </source>
</evidence>
<dbReference type="GO" id="GO:0005615">
    <property type="term" value="C:extracellular space"/>
    <property type="evidence" value="ECO:0007669"/>
    <property type="project" value="TreeGrafter"/>
</dbReference>
<reference evidence="10 11" key="1">
    <citation type="submission" date="2017-12" db="EMBL/GenBank/DDBJ databases">
        <title>Phylogenetic diversity of female urinary microbiome.</title>
        <authorList>
            <person name="Thomas-White K."/>
            <person name="Wolfe A.J."/>
        </authorList>
    </citation>
    <scope>NUCLEOTIDE SEQUENCE [LARGE SCALE GENOMIC DNA]</scope>
    <source>
        <strain evidence="10 11">UMB1298</strain>
    </source>
</reference>